<gene>
    <name evidence="2" type="ORF">SAMN04488695_1269</name>
</gene>
<organism evidence="2 3">
    <name type="scientific">Proteiniclasticum ruminis</name>
    <dbReference type="NCBI Taxonomy" id="398199"/>
    <lineage>
        <taxon>Bacteria</taxon>
        <taxon>Bacillati</taxon>
        <taxon>Bacillota</taxon>
        <taxon>Clostridia</taxon>
        <taxon>Eubacteriales</taxon>
        <taxon>Clostridiaceae</taxon>
        <taxon>Proteiniclasticum</taxon>
    </lineage>
</organism>
<evidence type="ECO:0000259" key="1">
    <source>
        <dbReference type="Pfam" id="PF13401"/>
    </source>
</evidence>
<dbReference type="GO" id="GO:0016887">
    <property type="term" value="F:ATP hydrolysis activity"/>
    <property type="evidence" value="ECO:0007669"/>
    <property type="project" value="InterPro"/>
</dbReference>
<evidence type="ECO:0000313" key="2">
    <source>
        <dbReference type="EMBL" id="SFO17772.1"/>
    </source>
</evidence>
<dbReference type="InterPro" id="IPR027417">
    <property type="entry name" value="P-loop_NTPase"/>
</dbReference>
<dbReference type="EMBL" id="FOVK01000026">
    <property type="protein sequence ID" value="SFO17772.1"/>
    <property type="molecule type" value="Genomic_DNA"/>
</dbReference>
<dbReference type="SUPFAM" id="SSF52540">
    <property type="entry name" value="P-loop containing nucleoside triphosphate hydrolases"/>
    <property type="match status" value="1"/>
</dbReference>
<accession>A0A1I5F1Y6</accession>
<dbReference type="RefSeq" id="WP_074913366.1">
    <property type="nucleotide sequence ID" value="NZ_FOVK01000026.1"/>
</dbReference>
<dbReference type="InterPro" id="IPR052026">
    <property type="entry name" value="ExeA_AAA_ATPase_DNA-bind"/>
</dbReference>
<dbReference type="Gene3D" id="3.40.50.300">
    <property type="entry name" value="P-loop containing nucleotide triphosphate hydrolases"/>
    <property type="match status" value="1"/>
</dbReference>
<evidence type="ECO:0000313" key="3">
    <source>
        <dbReference type="Proteomes" id="UP000181899"/>
    </source>
</evidence>
<protein>
    <submittedName>
        <fullName evidence="2">Type II secretory pathway, component ExeA (Predicted ATPase)</fullName>
    </submittedName>
</protein>
<dbReference type="Pfam" id="PF13401">
    <property type="entry name" value="AAA_22"/>
    <property type="match status" value="1"/>
</dbReference>
<dbReference type="Proteomes" id="UP000181899">
    <property type="component" value="Unassembled WGS sequence"/>
</dbReference>
<name>A0A1I5F1Y6_9CLOT</name>
<dbReference type="CDD" id="cd00009">
    <property type="entry name" value="AAA"/>
    <property type="match status" value="1"/>
</dbReference>
<dbReference type="PANTHER" id="PTHR35894:SF1">
    <property type="entry name" value="PHOSPHORIBULOKINASE _ URIDINE KINASE FAMILY"/>
    <property type="match status" value="1"/>
</dbReference>
<sequence>MFEEYYGFVRTPFSRNIPPQSLYQSHELSETLGRLFYVAERQLFCVLTGECGTGKTTAVRRFKEELDPSKYTMMYVADSKLTPRNFYKGILDQLGAESKFYRGDAKRQLHKEIELMKGLHKKQPVVVVDEAHLLDREMLEEVRFLLNFKMDAISPMALILVGQVELWDKLQMQSYTAIRQRIDIQCKIQPMDHSQVREYLRCHLNYAGTDRDIFTDEAIEIIYRFSGGSSRLVNKVCTSSLIYGYQNGKRIIDDHMVKIVINGELS</sequence>
<dbReference type="AlphaFoldDB" id="A0A1I5F1Y6"/>
<keyword evidence="3" id="KW-1185">Reference proteome</keyword>
<reference evidence="2 3" key="1">
    <citation type="submission" date="2016-10" db="EMBL/GenBank/DDBJ databases">
        <authorList>
            <person name="de Groot N.N."/>
        </authorList>
    </citation>
    <scope>NUCLEOTIDE SEQUENCE [LARGE SCALE GENOMIC DNA]</scope>
    <source>
        <strain evidence="2 3">ML2</strain>
    </source>
</reference>
<proteinExistence type="predicted"/>
<dbReference type="OrthoDB" id="9815896at2"/>
<feature type="domain" description="ORC1/DEAH AAA+ ATPase" evidence="1">
    <location>
        <begin position="41"/>
        <end position="170"/>
    </location>
</feature>
<dbReference type="InterPro" id="IPR049945">
    <property type="entry name" value="AAA_22"/>
</dbReference>
<dbReference type="PANTHER" id="PTHR35894">
    <property type="entry name" value="GENERAL SECRETION PATHWAY PROTEIN A-RELATED"/>
    <property type="match status" value="1"/>
</dbReference>